<feature type="transmembrane region" description="Helical" evidence="1">
    <location>
        <begin position="692"/>
        <end position="712"/>
    </location>
</feature>
<dbReference type="PANTHER" id="PTHR13304:SF0">
    <property type="entry name" value="GLYCOSYLPHOSPHATIDYLINOSITOL ANCHOR ATTACHMENT 1 PROTEIN"/>
    <property type="match status" value="1"/>
</dbReference>
<evidence type="ECO:0000256" key="1">
    <source>
        <dbReference type="SAM" id="Phobius"/>
    </source>
</evidence>
<dbReference type="InterPro" id="IPR007246">
    <property type="entry name" value="Gaa1"/>
</dbReference>
<dbReference type="Pfam" id="PF04114">
    <property type="entry name" value="Gaa1"/>
    <property type="match status" value="1"/>
</dbReference>
<dbReference type="AlphaFoldDB" id="A0A077ZGK4"/>
<dbReference type="InterPro" id="IPR008685">
    <property type="entry name" value="Centromere_Mis12"/>
</dbReference>
<keyword evidence="3" id="KW-1185">Reference proteome</keyword>
<feature type="transmembrane region" description="Helical" evidence="1">
    <location>
        <begin position="796"/>
        <end position="818"/>
    </location>
</feature>
<keyword evidence="1" id="KW-0472">Membrane</keyword>
<feature type="transmembrane region" description="Helical" evidence="1">
    <location>
        <begin position="650"/>
        <end position="671"/>
    </location>
</feature>
<dbReference type="GO" id="GO:0042765">
    <property type="term" value="C:GPI-anchor transamidase complex"/>
    <property type="evidence" value="ECO:0007669"/>
    <property type="project" value="InterPro"/>
</dbReference>
<evidence type="ECO:0000313" key="3">
    <source>
        <dbReference type="Proteomes" id="UP000030665"/>
    </source>
</evidence>
<dbReference type="Pfam" id="PF05859">
    <property type="entry name" value="Mis12"/>
    <property type="match status" value="1"/>
</dbReference>
<sequence length="890" mass="99566">MEEEEPCCSSTVAAARLEHYEYETLHFGFSPKALMDNIYNITFEIAMAEVAAIEQELLSEALDEDRKAAVTDRLNLLRGKIEKELDRSIIPLQNLSLKKLFRIRSYVSLPEDEVQNSPFGPITHTEHLKACEKAKELEKMFSTQRFILNAHKEELELIRTLKDMTVANDRRLYSIIFANPDIHMRVTKLAVLIDDRPVRLFDLNNGNVAEGQCVALNGATHFRLELQLFAKREIASGLKFIHVLACESENCTGAGVGLVKVCSTIVHCNIGVCAQWRIRLIMTCSTKIGGSAKLKAWIIKNGNLLAVASYLCGILYYAVIVHPAMRSNTYISESALLVGLVDEEIRSPYLFFGDNPKLIEFSKQTNVRAASAVQWAFARLNELSLETGLQSYTIHSSLGKNISGTTAYGLLRTRRGSSTKCVIVSAPADSSSSVAFLLYLAKSFLSRPYWAKNIMFMVHEHSSLGMMAWLSTYHFGDHPFIHAEKIPFQAGRIEVALNIRTDFNSPPTHVNIEYNSLNGQLPNLDLINLAVRSMRKHGLTPTLFMQRQKRAKTELDDMVFRGRMFVLGLLSQAVSVPTDVHTVCGQFGIHALSLSTYSKSKRSSNNNGHHSFAKVLESMLRSVNNLQEILHQSFFFYVLPSVDSYISIGIYAPGIGLLLLVPLLQATKCWLTLTSNDGESQSALKAISFMPVLIWLCIPFSASAMLLPYFTYSFGSKWPGYSMSALWASHAAAFILPLMIHGSEWQRTCHYALLKFVLLLLLTLTVASISVLNFGLGLVFSCSFVPVVTLMRCSRSIYAFLSQLVLLVMVHPLILVCLMRNVQSSLSISSNFDIVSALDSFLFNLIANTKECISEMMYSNMLYFDWSYLITIICLTIWIAALGYILPSYG</sequence>
<feature type="transmembrane region" description="Helical" evidence="1">
    <location>
        <begin position="718"/>
        <end position="740"/>
    </location>
</feature>
<proteinExistence type="predicted"/>
<reference evidence="2" key="1">
    <citation type="submission" date="2014-01" db="EMBL/GenBank/DDBJ databases">
        <authorList>
            <person name="Aslett M."/>
        </authorList>
    </citation>
    <scope>NUCLEOTIDE SEQUENCE</scope>
</reference>
<name>A0A077ZGK4_TRITR</name>
<dbReference type="GO" id="GO:0000278">
    <property type="term" value="P:mitotic cell cycle"/>
    <property type="evidence" value="ECO:0007669"/>
    <property type="project" value="InterPro"/>
</dbReference>
<dbReference type="GO" id="GO:0000775">
    <property type="term" value="C:chromosome, centromeric region"/>
    <property type="evidence" value="ECO:0007669"/>
    <property type="project" value="InterPro"/>
</dbReference>
<gene>
    <name evidence="2" type="ORF">TTRE_0000727301</name>
</gene>
<keyword evidence="1" id="KW-0812">Transmembrane</keyword>
<evidence type="ECO:0000313" key="2">
    <source>
        <dbReference type="EMBL" id="CDW58944.1"/>
    </source>
</evidence>
<keyword evidence="1" id="KW-1133">Transmembrane helix</keyword>
<dbReference type="GO" id="GO:0005634">
    <property type="term" value="C:nucleus"/>
    <property type="evidence" value="ECO:0007669"/>
    <property type="project" value="InterPro"/>
</dbReference>
<protein>
    <submittedName>
        <fullName evidence="2">Glycosylphosphatidylinositol anchor attachment 1 protein</fullName>
    </submittedName>
</protein>
<dbReference type="Proteomes" id="UP000030665">
    <property type="component" value="Unassembled WGS sequence"/>
</dbReference>
<organism evidence="2 3">
    <name type="scientific">Trichuris trichiura</name>
    <name type="common">Whipworm</name>
    <name type="synonym">Trichocephalus trichiurus</name>
    <dbReference type="NCBI Taxonomy" id="36087"/>
    <lineage>
        <taxon>Eukaryota</taxon>
        <taxon>Metazoa</taxon>
        <taxon>Ecdysozoa</taxon>
        <taxon>Nematoda</taxon>
        <taxon>Enoplea</taxon>
        <taxon>Dorylaimia</taxon>
        <taxon>Trichinellida</taxon>
        <taxon>Trichuridae</taxon>
        <taxon>Trichuris</taxon>
    </lineage>
</organism>
<dbReference type="OrthoDB" id="445301at2759"/>
<reference evidence="2" key="2">
    <citation type="submission" date="2014-03" db="EMBL/GenBank/DDBJ databases">
        <title>The whipworm genome and dual-species transcriptomics of an intimate host-pathogen interaction.</title>
        <authorList>
            <person name="Foth B.J."/>
            <person name="Tsai I.J."/>
            <person name="Reid A.J."/>
            <person name="Bancroft A.J."/>
            <person name="Nichol S."/>
            <person name="Tracey A."/>
            <person name="Holroyd N."/>
            <person name="Cotton J.A."/>
            <person name="Stanley E.J."/>
            <person name="Zarowiecki M."/>
            <person name="Liu J.Z."/>
            <person name="Huckvale T."/>
            <person name="Cooper P.J."/>
            <person name="Grencis R.K."/>
            <person name="Berriman M."/>
        </authorList>
    </citation>
    <scope>NUCLEOTIDE SEQUENCE [LARGE SCALE GENOMIC DNA]</scope>
</reference>
<dbReference type="STRING" id="36087.A0A077ZGK4"/>
<accession>A0A077ZGK4</accession>
<feature type="transmembrane region" description="Helical" evidence="1">
    <location>
        <begin position="752"/>
        <end position="776"/>
    </location>
</feature>
<feature type="transmembrane region" description="Helical" evidence="1">
    <location>
        <begin position="866"/>
        <end position="886"/>
    </location>
</feature>
<dbReference type="EMBL" id="HG806460">
    <property type="protein sequence ID" value="CDW58944.1"/>
    <property type="molecule type" value="Genomic_DNA"/>
</dbReference>
<dbReference type="GO" id="GO:0016255">
    <property type="term" value="P:attachment of GPI anchor to protein"/>
    <property type="evidence" value="ECO:0007669"/>
    <property type="project" value="TreeGrafter"/>
</dbReference>
<dbReference type="PANTHER" id="PTHR13304">
    <property type="entry name" value="GLYCOSYLPHOSPHATIDYLINOSITOL ANCHOR ATTACHMENT 1 PROTEIN"/>
    <property type="match status" value="1"/>
</dbReference>